<gene>
    <name evidence="13" type="ORF">DM01DRAFT_1333269</name>
</gene>
<dbReference type="Proteomes" id="UP000242146">
    <property type="component" value="Unassembled WGS sequence"/>
</dbReference>
<evidence type="ECO:0000256" key="1">
    <source>
        <dbReference type="ARBA" id="ARBA00001946"/>
    </source>
</evidence>
<evidence type="ECO:0000256" key="9">
    <source>
        <dbReference type="ARBA" id="ARBA00032535"/>
    </source>
</evidence>
<keyword evidence="6" id="KW-0479">Metal-binding</keyword>
<keyword evidence="8" id="KW-0460">Magnesium</keyword>
<keyword evidence="5" id="KW-0963">Cytoplasm</keyword>
<comment type="cofactor">
    <cofactor evidence="1">
        <name>Mg(2+)</name>
        <dbReference type="ChEBI" id="CHEBI:18420"/>
    </cofactor>
</comment>
<dbReference type="EMBL" id="MCGT01000005">
    <property type="protein sequence ID" value="ORX59819.1"/>
    <property type="molecule type" value="Genomic_DNA"/>
</dbReference>
<evidence type="ECO:0000256" key="7">
    <source>
        <dbReference type="ARBA" id="ARBA00022801"/>
    </source>
</evidence>
<evidence type="ECO:0000256" key="6">
    <source>
        <dbReference type="ARBA" id="ARBA00022723"/>
    </source>
</evidence>
<dbReference type="GO" id="GO:0004427">
    <property type="term" value="F:inorganic diphosphate phosphatase activity"/>
    <property type="evidence" value="ECO:0007669"/>
    <property type="project" value="UniProtKB-EC"/>
</dbReference>
<dbReference type="CDD" id="cd00412">
    <property type="entry name" value="pyrophosphatase"/>
    <property type="match status" value="1"/>
</dbReference>
<keyword evidence="7" id="KW-0378">Hydrolase</keyword>
<evidence type="ECO:0000256" key="5">
    <source>
        <dbReference type="ARBA" id="ARBA00022490"/>
    </source>
</evidence>
<evidence type="ECO:0000256" key="2">
    <source>
        <dbReference type="ARBA" id="ARBA00004496"/>
    </source>
</evidence>
<evidence type="ECO:0000256" key="4">
    <source>
        <dbReference type="ARBA" id="ARBA00012146"/>
    </source>
</evidence>
<dbReference type="OrthoDB" id="1608002at2759"/>
<evidence type="ECO:0000313" key="14">
    <source>
        <dbReference type="Proteomes" id="UP000242146"/>
    </source>
</evidence>
<dbReference type="Gene3D" id="3.90.80.10">
    <property type="entry name" value="Inorganic pyrophosphatase"/>
    <property type="match status" value="1"/>
</dbReference>
<dbReference type="PANTHER" id="PTHR10286">
    <property type="entry name" value="INORGANIC PYROPHOSPHATASE"/>
    <property type="match status" value="1"/>
</dbReference>
<protein>
    <recommendedName>
        <fullName evidence="10">Inorganic pyrophosphatase</fullName>
        <ecNumber evidence="4">3.6.1.1</ecNumber>
    </recommendedName>
    <alternativeName>
        <fullName evidence="9">Pyrophosphate phospho-hydrolase</fullName>
    </alternativeName>
</protein>
<keyword evidence="14" id="KW-1185">Reference proteome</keyword>
<name>A0A1X2GRT6_9FUNG</name>
<dbReference type="AlphaFoldDB" id="A0A1X2GRT6"/>
<comment type="caution">
    <text evidence="13">The sequence shown here is derived from an EMBL/GenBank/DDBJ whole genome shotgun (WGS) entry which is preliminary data.</text>
</comment>
<comment type="catalytic activity">
    <reaction evidence="11">
        <text>diphosphate + H2O = 2 phosphate + H(+)</text>
        <dbReference type="Rhea" id="RHEA:24576"/>
        <dbReference type="ChEBI" id="CHEBI:15377"/>
        <dbReference type="ChEBI" id="CHEBI:15378"/>
        <dbReference type="ChEBI" id="CHEBI:33019"/>
        <dbReference type="ChEBI" id="CHEBI:43474"/>
        <dbReference type="EC" id="3.6.1.1"/>
    </reaction>
</comment>
<dbReference type="GO" id="GO:0000287">
    <property type="term" value="F:magnesium ion binding"/>
    <property type="evidence" value="ECO:0007669"/>
    <property type="project" value="InterPro"/>
</dbReference>
<dbReference type="InterPro" id="IPR036649">
    <property type="entry name" value="Pyrophosphatase_sf"/>
</dbReference>
<dbReference type="GO" id="GO:0006796">
    <property type="term" value="P:phosphate-containing compound metabolic process"/>
    <property type="evidence" value="ECO:0007669"/>
    <property type="project" value="InterPro"/>
</dbReference>
<dbReference type="EC" id="3.6.1.1" evidence="4"/>
<reference evidence="13 14" key="1">
    <citation type="submission" date="2016-07" db="EMBL/GenBank/DDBJ databases">
        <title>Pervasive Adenine N6-methylation of Active Genes in Fungi.</title>
        <authorList>
            <consortium name="DOE Joint Genome Institute"/>
            <person name="Mondo S.J."/>
            <person name="Dannebaum R.O."/>
            <person name="Kuo R.C."/>
            <person name="Labutti K."/>
            <person name="Haridas S."/>
            <person name="Kuo A."/>
            <person name="Salamov A."/>
            <person name="Ahrendt S.R."/>
            <person name="Lipzen A."/>
            <person name="Sullivan W."/>
            <person name="Andreopoulos W.B."/>
            <person name="Clum A."/>
            <person name="Lindquist E."/>
            <person name="Daum C."/>
            <person name="Ramamoorthy G.K."/>
            <person name="Gryganskyi A."/>
            <person name="Culley D."/>
            <person name="Magnuson J.K."/>
            <person name="James T.Y."/>
            <person name="O'Malley M.A."/>
            <person name="Stajich J.E."/>
            <person name="Spatafora J.W."/>
            <person name="Visel A."/>
            <person name="Grigoriev I.V."/>
        </authorList>
    </citation>
    <scope>NUCLEOTIDE SEQUENCE [LARGE SCALE GENOMIC DNA]</scope>
    <source>
        <strain evidence="13 14">NRRL 3301</strain>
    </source>
</reference>
<evidence type="ECO:0000256" key="11">
    <source>
        <dbReference type="ARBA" id="ARBA00047820"/>
    </source>
</evidence>
<feature type="region of interest" description="Disordered" evidence="12">
    <location>
        <begin position="284"/>
        <end position="303"/>
    </location>
</feature>
<evidence type="ECO:0000256" key="10">
    <source>
        <dbReference type="ARBA" id="ARBA00040300"/>
    </source>
</evidence>
<evidence type="ECO:0000256" key="12">
    <source>
        <dbReference type="SAM" id="MobiDB-lite"/>
    </source>
</evidence>
<sequence>MLRLLTRRSLNSGLGYRALSVKAIDIGTRHTPSHRTFFEQDGKAISPFHDIPLYVDQQDPAVVNMVVEVPRWSNAKIEIATGEKYNPLKQDVKKGKLRFVHNCFPYNGYIWNYGALPQTWEDPTETNSDTQCKGDNDPIDVCEIGSEIGYSGQVKQVKLLGVLALVDEGETDWKVLAIDIKDPMAKQLNDVQDVEKHFPGLVKATRHWFRIYKVPDDKPENKFAFDGECKNKAYATSIVQETHDAWKRLIEGEKPMGKLALENASVESSPYKSAEPVQVSSIHKPMPKDDQVAKADPTWHYIP</sequence>
<dbReference type="GO" id="GO:0005737">
    <property type="term" value="C:cytoplasm"/>
    <property type="evidence" value="ECO:0007669"/>
    <property type="project" value="UniProtKB-SubCell"/>
</dbReference>
<dbReference type="InterPro" id="IPR008162">
    <property type="entry name" value="Pyrophosphatase"/>
</dbReference>
<dbReference type="FunFam" id="3.90.80.10:FF:000004">
    <property type="entry name" value="Inorganic pyrophosphatase"/>
    <property type="match status" value="1"/>
</dbReference>
<dbReference type="SUPFAM" id="SSF50324">
    <property type="entry name" value="Inorganic pyrophosphatase"/>
    <property type="match status" value="1"/>
</dbReference>
<organism evidence="13 14">
    <name type="scientific">Hesseltinella vesiculosa</name>
    <dbReference type="NCBI Taxonomy" id="101127"/>
    <lineage>
        <taxon>Eukaryota</taxon>
        <taxon>Fungi</taxon>
        <taxon>Fungi incertae sedis</taxon>
        <taxon>Mucoromycota</taxon>
        <taxon>Mucoromycotina</taxon>
        <taxon>Mucoromycetes</taxon>
        <taxon>Mucorales</taxon>
        <taxon>Cunninghamellaceae</taxon>
        <taxon>Hesseltinella</taxon>
    </lineage>
</organism>
<dbReference type="Pfam" id="PF00719">
    <property type="entry name" value="Pyrophosphatase"/>
    <property type="match status" value="1"/>
</dbReference>
<proteinExistence type="inferred from homology"/>
<comment type="subcellular location">
    <subcellularLocation>
        <location evidence="2">Cytoplasm</location>
    </subcellularLocation>
</comment>
<dbReference type="STRING" id="101127.A0A1X2GRT6"/>
<dbReference type="PROSITE" id="PS00387">
    <property type="entry name" value="PPASE"/>
    <property type="match status" value="1"/>
</dbReference>
<evidence type="ECO:0000313" key="13">
    <source>
        <dbReference type="EMBL" id="ORX59819.1"/>
    </source>
</evidence>
<accession>A0A1X2GRT6</accession>
<evidence type="ECO:0000256" key="3">
    <source>
        <dbReference type="ARBA" id="ARBA00006220"/>
    </source>
</evidence>
<comment type="similarity">
    <text evidence="3">Belongs to the PPase family.</text>
</comment>
<evidence type="ECO:0000256" key="8">
    <source>
        <dbReference type="ARBA" id="ARBA00022842"/>
    </source>
</evidence>